<feature type="compositionally biased region" description="Polar residues" evidence="1">
    <location>
        <begin position="371"/>
        <end position="380"/>
    </location>
</feature>
<feature type="compositionally biased region" description="Polar residues" evidence="1">
    <location>
        <begin position="284"/>
        <end position="299"/>
    </location>
</feature>
<feature type="compositionally biased region" description="Polar residues" evidence="1">
    <location>
        <begin position="331"/>
        <end position="363"/>
    </location>
</feature>
<feature type="compositionally biased region" description="Polar residues" evidence="1">
    <location>
        <begin position="97"/>
        <end position="114"/>
    </location>
</feature>
<feature type="compositionally biased region" description="Polar residues" evidence="1">
    <location>
        <begin position="482"/>
        <end position="493"/>
    </location>
</feature>
<feature type="compositionally biased region" description="Polar residues" evidence="1">
    <location>
        <begin position="503"/>
        <end position="516"/>
    </location>
</feature>
<feature type="region of interest" description="Disordered" evidence="1">
    <location>
        <begin position="229"/>
        <end position="380"/>
    </location>
</feature>
<feature type="compositionally biased region" description="Polar residues" evidence="1">
    <location>
        <begin position="232"/>
        <end position="259"/>
    </location>
</feature>
<proteinExistence type="predicted"/>
<protein>
    <submittedName>
        <fullName evidence="2">Uncharacterized protein</fullName>
    </submittedName>
</protein>
<reference evidence="2" key="1">
    <citation type="submission" date="2020-11" db="EMBL/GenBank/DDBJ databases">
        <authorList>
            <person name="Tran Van P."/>
        </authorList>
    </citation>
    <scope>NUCLEOTIDE SEQUENCE</scope>
</reference>
<name>A0A7R9F369_9NEOP</name>
<feature type="region of interest" description="Disordered" evidence="1">
    <location>
        <begin position="1"/>
        <end position="59"/>
    </location>
</feature>
<dbReference type="EMBL" id="OD567043">
    <property type="protein sequence ID" value="CAD7445026.1"/>
    <property type="molecule type" value="Genomic_DNA"/>
</dbReference>
<feature type="compositionally biased region" description="Polar residues" evidence="1">
    <location>
        <begin position="122"/>
        <end position="131"/>
    </location>
</feature>
<feature type="compositionally biased region" description="Basic and acidic residues" evidence="1">
    <location>
        <begin position="518"/>
        <end position="528"/>
    </location>
</feature>
<evidence type="ECO:0000313" key="2">
    <source>
        <dbReference type="EMBL" id="CAD7445026.1"/>
    </source>
</evidence>
<gene>
    <name evidence="2" type="ORF">TBIB3V08_LOCUS7389</name>
</gene>
<accession>A0A7R9F369</accession>
<dbReference type="AlphaFoldDB" id="A0A7R9F369"/>
<organism evidence="2">
    <name type="scientific">Timema bartmani</name>
    <dbReference type="NCBI Taxonomy" id="61472"/>
    <lineage>
        <taxon>Eukaryota</taxon>
        <taxon>Metazoa</taxon>
        <taxon>Ecdysozoa</taxon>
        <taxon>Arthropoda</taxon>
        <taxon>Hexapoda</taxon>
        <taxon>Insecta</taxon>
        <taxon>Pterygota</taxon>
        <taxon>Neoptera</taxon>
        <taxon>Polyneoptera</taxon>
        <taxon>Phasmatodea</taxon>
        <taxon>Timematodea</taxon>
        <taxon>Timematoidea</taxon>
        <taxon>Timematidae</taxon>
        <taxon>Timema</taxon>
    </lineage>
</organism>
<sequence>MDQNMRTVNTKSVSLDSGTENTRNLSQDMGTGNSRNVSQDTGIGNSRNLSLDTGTGNSRNVSQDTATVISRNVSQDTAAVISRNVFQDTAAVISRNVSQDSGTNTGPRNTINMSQDKETENTKSVSQGAETRNTRIVSSDIGTVNTKGVSPDTRIVNTKSVSQDTGTENTKSVSQDTETVKTNVIQDSEIVETRRVLQRKGETGEMGQETENVNRKIKVLSKERINAVRQMESATQDTELMNQAKGSTYQRTGTNTTPKTLRKKNRAHSNQVEKAIGATHHYQPRQSKPSYLAQNTPQRSESEKHKKGKSSKTPSISPHKRMKGARKNKESNTQPGENPGSLNSQTSATSKTRVTPSTTSNATAKKKQHKAPQTTNSTQHNPHRALLICVLFSGTELKLAYMCVTAGQSPSAALLTMQLKYHPVAYLEGDRMLHMLTLALSYFSKHLRNLRQNPPRVARAQTPHSPPACISNMRDAYDSPPLTATPSPPGTQEMQEKHRGYSSVVQCLASSTNRKSFPSRDTRNAGEA</sequence>
<feature type="region of interest" description="Disordered" evidence="1">
    <location>
        <begin position="97"/>
        <end position="131"/>
    </location>
</feature>
<evidence type="ECO:0000256" key="1">
    <source>
        <dbReference type="SAM" id="MobiDB-lite"/>
    </source>
</evidence>
<feature type="region of interest" description="Disordered" evidence="1">
    <location>
        <begin position="454"/>
        <end position="528"/>
    </location>
</feature>